<sequence length="210" mass="24279">MGETIQTLPQEAMHESLFLSGSLALDLVNTEIIVRDKKRDMLSSTAALARWWDEACEQHPDDCHFVVLEKPINWNTNLLLEVKMLRTVLRTLYTCLIEQQSLDEDTFEYLNRILALGYPALHKTTAQSVKPVIRLRDPQQGAIILPIALSALHLFTTKDQQRLHVCKNERCILFFYDTTRSGTRQWCSLSCMHRSRSFHNYHKNNVATHA</sequence>
<dbReference type="InterPro" id="IPR010852">
    <property type="entry name" value="ABATE"/>
</dbReference>
<evidence type="ECO:0000313" key="2">
    <source>
        <dbReference type="EMBL" id="GCE31678.1"/>
    </source>
</evidence>
<gene>
    <name evidence="2" type="ORF">KDA_71620</name>
</gene>
<accession>A0A402BJZ8</accession>
<protein>
    <submittedName>
        <fullName evidence="2">RNA-binding protein</fullName>
    </submittedName>
</protein>
<dbReference type="InterPro" id="IPR023286">
    <property type="entry name" value="ABATE_dom_sf"/>
</dbReference>
<organism evidence="2 3">
    <name type="scientific">Dictyobacter alpinus</name>
    <dbReference type="NCBI Taxonomy" id="2014873"/>
    <lineage>
        <taxon>Bacteria</taxon>
        <taxon>Bacillati</taxon>
        <taxon>Chloroflexota</taxon>
        <taxon>Ktedonobacteria</taxon>
        <taxon>Ktedonobacterales</taxon>
        <taxon>Dictyobacteraceae</taxon>
        <taxon>Dictyobacter</taxon>
    </lineage>
</organism>
<evidence type="ECO:0000259" key="1">
    <source>
        <dbReference type="Pfam" id="PF11706"/>
    </source>
</evidence>
<name>A0A402BJZ8_9CHLR</name>
<dbReference type="PANTHER" id="PTHR35525">
    <property type="entry name" value="BLL6575 PROTEIN"/>
    <property type="match status" value="1"/>
</dbReference>
<dbReference type="InterPro" id="IPR021005">
    <property type="entry name" value="Znf_CGNR"/>
</dbReference>
<comment type="caution">
    <text evidence="2">The sequence shown here is derived from an EMBL/GenBank/DDBJ whole genome shotgun (WGS) entry which is preliminary data.</text>
</comment>
<dbReference type="Proteomes" id="UP000287171">
    <property type="component" value="Unassembled WGS sequence"/>
</dbReference>
<reference evidence="3" key="1">
    <citation type="submission" date="2018-12" db="EMBL/GenBank/DDBJ databases">
        <title>Tengunoibacter tsumagoiensis gen. nov., sp. nov., Dictyobacter kobayashii sp. nov., D. alpinus sp. nov., and D. joshuensis sp. nov. and description of Dictyobacteraceae fam. nov. within the order Ktedonobacterales isolated from Tengu-no-mugimeshi.</title>
        <authorList>
            <person name="Wang C.M."/>
            <person name="Zheng Y."/>
            <person name="Sakai Y."/>
            <person name="Toyoda A."/>
            <person name="Minakuchi Y."/>
            <person name="Abe K."/>
            <person name="Yokota A."/>
            <person name="Yabe S."/>
        </authorList>
    </citation>
    <scope>NUCLEOTIDE SEQUENCE [LARGE SCALE GENOMIC DNA]</scope>
    <source>
        <strain evidence="3">Uno16</strain>
    </source>
</reference>
<dbReference type="Gene3D" id="1.10.3300.10">
    <property type="entry name" value="Jann2411-like domain"/>
    <property type="match status" value="1"/>
</dbReference>
<dbReference type="Pfam" id="PF07336">
    <property type="entry name" value="ABATE"/>
    <property type="match status" value="1"/>
</dbReference>
<dbReference type="PANTHER" id="PTHR35525:SF3">
    <property type="entry name" value="BLL6575 PROTEIN"/>
    <property type="match status" value="1"/>
</dbReference>
<proteinExistence type="predicted"/>
<dbReference type="Pfam" id="PF11706">
    <property type="entry name" value="zf-CGNR"/>
    <property type="match status" value="1"/>
</dbReference>
<dbReference type="EMBL" id="BIFT01000002">
    <property type="protein sequence ID" value="GCE31678.1"/>
    <property type="molecule type" value="Genomic_DNA"/>
</dbReference>
<keyword evidence="3" id="KW-1185">Reference proteome</keyword>
<dbReference type="SUPFAM" id="SSF160904">
    <property type="entry name" value="Jann2411-like"/>
    <property type="match status" value="1"/>
</dbReference>
<evidence type="ECO:0000313" key="3">
    <source>
        <dbReference type="Proteomes" id="UP000287171"/>
    </source>
</evidence>
<dbReference type="AlphaFoldDB" id="A0A402BJZ8"/>
<feature type="domain" description="Zinc finger CGNR" evidence="1">
    <location>
        <begin position="162"/>
        <end position="196"/>
    </location>
</feature>